<dbReference type="OrthoDB" id="9787815at2"/>
<dbReference type="Pfam" id="PF07690">
    <property type="entry name" value="MFS_1"/>
    <property type="match status" value="1"/>
</dbReference>
<name>A0A1I4T5F5_9BACT</name>
<dbReference type="Gene3D" id="1.20.1250.20">
    <property type="entry name" value="MFS general substrate transporter like domains"/>
    <property type="match status" value="2"/>
</dbReference>
<sequence>MLILAGLGFSSGLPLALTGSTLQAWLVTEGVDIRLIGAFSLVSLPYSIKALWSPVMDRFVPPFMGRRRGWILICQLLLACSLIAMAFLSPSRFITLLAVLAFFTAFFSASQDIAFDAYRTDVVSENEQGTGAAASVMGYRIAMLVSGAFAMVLSDHIPWKAVYILMGTMMILCCILTLTAPEPAEAQSIPRTLKDAIYLPLKDYFSRPRALPILLFIVCFKLGDALAGAMTTPFLMDLGFSRSDIGLVYKTLGLASTLLGAMAGGALTARLGLYRSLWIFALFQAVSNFSFVLLALVGKSYFLMIGTVIFENTTGGMGTAGFIAYLMSLCNPAFTATQYALLSSLTAVTRVMSGVPSGFMVASMGWAKYFLVTVAGAIPAILLLPAVVPPAVADHQRR</sequence>
<evidence type="ECO:0000256" key="3">
    <source>
        <dbReference type="ARBA" id="ARBA00022692"/>
    </source>
</evidence>
<dbReference type="CDD" id="cd17486">
    <property type="entry name" value="MFS_AmpG_like"/>
    <property type="match status" value="1"/>
</dbReference>
<feature type="domain" description="Major facilitator superfamily (MFS) profile" evidence="7">
    <location>
        <begin position="1"/>
        <end position="392"/>
    </location>
</feature>
<keyword evidence="4 6" id="KW-1133">Transmembrane helix</keyword>
<feature type="transmembrane region" description="Helical" evidence="6">
    <location>
        <begin position="247"/>
        <end position="271"/>
    </location>
</feature>
<dbReference type="PANTHER" id="PTHR12778:SF10">
    <property type="entry name" value="MAJOR FACILITATOR SUPERFAMILY DOMAIN-CONTAINING PROTEIN 3"/>
    <property type="match status" value="1"/>
</dbReference>
<gene>
    <name evidence="8" type="ORF">SAMN05660836_01235</name>
</gene>
<evidence type="ECO:0000313" key="8">
    <source>
        <dbReference type="EMBL" id="SFM71865.1"/>
    </source>
</evidence>
<proteinExistence type="predicted"/>
<feature type="transmembrane region" description="Helical" evidence="6">
    <location>
        <begin position="210"/>
        <end position="235"/>
    </location>
</feature>
<keyword evidence="9" id="KW-1185">Reference proteome</keyword>
<organism evidence="8 9">
    <name type="scientific">Thermodesulforhabdus norvegica</name>
    <dbReference type="NCBI Taxonomy" id="39841"/>
    <lineage>
        <taxon>Bacteria</taxon>
        <taxon>Pseudomonadati</taxon>
        <taxon>Thermodesulfobacteriota</taxon>
        <taxon>Syntrophobacteria</taxon>
        <taxon>Syntrophobacterales</taxon>
        <taxon>Thermodesulforhabdaceae</taxon>
        <taxon>Thermodesulforhabdus</taxon>
    </lineage>
</organism>
<dbReference type="GO" id="GO:0016020">
    <property type="term" value="C:membrane"/>
    <property type="evidence" value="ECO:0007669"/>
    <property type="project" value="UniProtKB-SubCell"/>
</dbReference>
<evidence type="ECO:0000256" key="1">
    <source>
        <dbReference type="ARBA" id="ARBA00004141"/>
    </source>
</evidence>
<feature type="transmembrane region" description="Helical" evidence="6">
    <location>
        <begin position="69"/>
        <end position="88"/>
    </location>
</feature>
<dbReference type="PROSITE" id="PS50850">
    <property type="entry name" value="MFS"/>
    <property type="match status" value="1"/>
</dbReference>
<comment type="subcellular location">
    <subcellularLocation>
        <location evidence="1">Membrane</location>
        <topology evidence="1">Multi-pass membrane protein</topology>
    </subcellularLocation>
</comment>
<keyword evidence="2" id="KW-0813">Transport</keyword>
<dbReference type="AlphaFoldDB" id="A0A1I4T5F5"/>
<evidence type="ECO:0000256" key="6">
    <source>
        <dbReference type="SAM" id="Phobius"/>
    </source>
</evidence>
<keyword evidence="5 6" id="KW-0472">Membrane</keyword>
<reference evidence="9" key="1">
    <citation type="submission" date="2016-10" db="EMBL/GenBank/DDBJ databases">
        <authorList>
            <person name="Varghese N."/>
            <person name="Submissions S."/>
        </authorList>
    </citation>
    <scope>NUCLEOTIDE SEQUENCE [LARGE SCALE GENOMIC DNA]</scope>
    <source>
        <strain evidence="9">DSM 9990</strain>
    </source>
</reference>
<dbReference type="InterPro" id="IPR004752">
    <property type="entry name" value="AmpG_permease/AT-1"/>
</dbReference>
<dbReference type="EMBL" id="FOUU01000003">
    <property type="protein sequence ID" value="SFM71865.1"/>
    <property type="molecule type" value="Genomic_DNA"/>
</dbReference>
<keyword evidence="3 6" id="KW-0812">Transmembrane</keyword>
<evidence type="ECO:0000313" key="9">
    <source>
        <dbReference type="Proteomes" id="UP000199611"/>
    </source>
</evidence>
<dbReference type="PANTHER" id="PTHR12778">
    <property type="entry name" value="SOLUTE CARRIER FAMILY 33 ACETYL-COA TRANSPORTER -RELATED"/>
    <property type="match status" value="1"/>
</dbReference>
<dbReference type="STRING" id="39841.SAMN05660836_01235"/>
<feature type="transmembrane region" description="Helical" evidence="6">
    <location>
        <begin position="93"/>
        <end position="111"/>
    </location>
</feature>
<dbReference type="SUPFAM" id="SSF103473">
    <property type="entry name" value="MFS general substrate transporter"/>
    <property type="match status" value="1"/>
</dbReference>
<evidence type="ECO:0000256" key="5">
    <source>
        <dbReference type="ARBA" id="ARBA00023136"/>
    </source>
</evidence>
<feature type="transmembrane region" description="Helical" evidence="6">
    <location>
        <begin position="131"/>
        <end position="154"/>
    </location>
</feature>
<evidence type="ECO:0000259" key="7">
    <source>
        <dbReference type="PROSITE" id="PS50850"/>
    </source>
</evidence>
<evidence type="ECO:0000256" key="4">
    <source>
        <dbReference type="ARBA" id="ARBA00022989"/>
    </source>
</evidence>
<dbReference type="InterPro" id="IPR011701">
    <property type="entry name" value="MFS"/>
</dbReference>
<protein>
    <submittedName>
        <fullName evidence="8">MFS transporter, PAT family, beta-lactamase induction signal transducer AmpG</fullName>
    </submittedName>
</protein>
<dbReference type="Proteomes" id="UP000199611">
    <property type="component" value="Unassembled WGS sequence"/>
</dbReference>
<dbReference type="InterPro" id="IPR036259">
    <property type="entry name" value="MFS_trans_sf"/>
</dbReference>
<accession>A0A1I4T5F5</accession>
<dbReference type="InterPro" id="IPR020846">
    <property type="entry name" value="MFS_dom"/>
</dbReference>
<feature type="transmembrane region" description="Helical" evidence="6">
    <location>
        <begin position="161"/>
        <end position="180"/>
    </location>
</feature>
<evidence type="ECO:0000256" key="2">
    <source>
        <dbReference type="ARBA" id="ARBA00022448"/>
    </source>
</evidence>
<dbReference type="GO" id="GO:0022857">
    <property type="term" value="F:transmembrane transporter activity"/>
    <property type="evidence" value="ECO:0007669"/>
    <property type="project" value="InterPro"/>
</dbReference>
<feature type="transmembrane region" description="Helical" evidence="6">
    <location>
        <begin position="369"/>
        <end position="388"/>
    </location>
</feature>
<dbReference type="NCBIfam" id="TIGR00901">
    <property type="entry name" value="2A0125"/>
    <property type="match status" value="1"/>
</dbReference>